<gene>
    <name evidence="1" type="ordered locus">BpOF4_17105</name>
</gene>
<accession>D3FQU4</accession>
<dbReference type="AlphaFoldDB" id="D3FQU4"/>
<reference evidence="1 2" key="1">
    <citation type="journal article" date="2011" name="Environ. Microbiol.">
        <title>Genome of alkaliphilic Bacillus pseudofirmus OF4 reveals adaptations that support the ability to grow in an external pH range from 7.5 to 11.4.</title>
        <authorList>
            <person name="Janto B."/>
            <person name="Ahmed A."/>
            <person name="Ito M."/>
            <person name="Liu J."/>
            <person name="Hicks D.B."/>
            <person name="Pagni S."/>
            <person name="Fackelmayer O.J."/>
            <person name="Smith T.A."/>
            <person name="Earl J."/>
            <person name="Elbourne L.D."/>
            <person name="Hassan K."/>
            <person name="Paulsen I.T."/>
            <person name="Kolsto A.B."/>
            <person name="Tourasse N.J."/>
            <person name="Ehrlich G.D."/>
            <person name="Boissy R."/>
            <person name="Ivey D.M."/>
            <person name="Li G."/>
            <person name="Xue Y."/>
            <person name="Ma Y."/>
            <person name="Hu F.Z."/>
            <person name="Krulwich T.A."/>
        </authorList>
    </citation>
    <scope>NUCLEOTIDE SEQUENCE [LARGE SCALE GENOMIC DNA]</scope>
    <source>
        <strain evidence="2">ATCC BAA-2126 / JCM 17055 / OF4</strain>
    </source>
</reference>
<evidence type="ECO:0000313" key="2">
    <source>
        <dbReference type="Proteomes" id="UP000001544"/>
    </source>
</evidence>
<keyword evidence="2" id="KW-1185">Reference proteome</keyword>
<dbReference type="EMBL" id="CP001878">
    <property type="protein sequence ID" value="ADC51464.1"/>
    <property type="molecule type" value="Genomic_DNA"/>
</dbReference>
<dbReference type="HOGENOM" id="CLU_3212593_0_0_9"/>
<name>D3FQU4_ALKPO</name>
<proteinExistence type="predicted"/>
<dbReference type="Proteomes" id="UP000001544">
    <property type="component" value="Chromosome"/>
</dbReference>
<dbReference type="KEGG" id="bpf:BpOF4_17105"/>
<evidence type="ECO:0000313" key="1">
    <source>
        <dbReference type="EMBL" id="ADC51464.1"/>
    </source>
</evidence>
<dbReference type="STRING" id="398511.BpOF4_17105"/>
<organism evidence="1 2">
    <name type="scientific">Alkalihalophilus pseudofirmus (strain ATCC BAA-2126 / JCM 17055 / OF4)</name>
    <name type="common">Bacillus pseudofirmus</name>
    <dbReference type="NCBI Taxonomy" id="398511"/>
    <lineage>
        <taxon>Bacteria</taxon>
        <taxon>Bacillati</taxon>
        <taxon>Bacillota</taxon>
        <taxon>Bacilli</taxon>
        <taxon>Bacillales</taxon>
        <taxon>Bacillaceae</taxon>
        <taxon>Alkalihalophilus</taxon>
    </lineage>
</organism>
<sequence length="44" mass="5099">MFIVNTDQFVSQDDIPMSDVILEASDIEFMLEEVKQYGENLGTW</sequence>
<dbReference type="RefSeq" id="WP_012958826.1">
    <property type="nucleotide sequence ID" value="NC_013791.2"/>
</dbReference>
<protein>
    <submittedName>
        <fullName evidence="1">Uncharacterized protein</fullName>
    </submittedName>
</protein>